<reference evidence="3 4" key="1">
    <citation type="submission" date="2013-11" db="EMBL/GenBank/DDBJ databases">
        <title>Draft genome of the bovine lungworm Dictyocaulus viviparus.</title>
        <authorList>
            <person name="Mitreva M."/>
        </authorList>
    </citation>
    <scope>NUCLEOTIDE SEQUENCE [LARGE SCALE GENOMIC DNA]</scope>
    <source>
        <strain evidence="3 4">HannoverDv2000</strain>
    </source>
</reference>
<dbReference type="STRING" id="29172.A0A0D8XEC7"/>
<evidence type="ECO:0000313" key="3">
    <source>
        <dbReference type="EMBL" id="KJH42019.1"/>
    </source>
</evidence>
<dbReference type="OrthoDB" id="511529at2759"/>
<gene>
    <name evidence="3" type="ORF">DICVIV_12006</name>
</gene>
<proteinExistence type="predicted"/>
<keyword evidence="4" id="KW-1185">Reference proteome</keyword>
<organism evidence="3 4">
    <name type="scientific">Dictyocaulus viviparus</name>
    <name type="common">Bovine lungworm</name>
    <dbReference type="NCBI Taxonomy" id="29172"/>
    <lineage>
        <taxon>Eukaryota</taxon>
        <taxon>Metazoa</taxon>
        <taxon>Ecdysozoa</taxon>
        <taxon>Nematoda</taxon>
        <taxon>Chromadorea</taxon>
        <taxon>Rhabditida</taxon>
        <taxon>Rhabditina</taxon>
        <taxon>Rhabditomorpha</taxon>
        <taxon>Strongyloidea</taxon>
        <taxon>Metastrongylidae</taxon>
        <taxon>Dictyocaulus</taxon>
    </lineage>
</organism>
<name>A0A0D8XEC7_DICVI</name>
<dbReference type="InterPro" id="IPR011665">
    <property type="entry name" value="BRF1_TBP-bd_dom"/>
</dbReference>
<dbReference type="EMBL" id="KN716723">
    <property type="protein sequence ID" value="KJH42019.1"/>
    <property type="molecule type" value="Genomic_DNA"/>
</dbReference>
<feature type="region of interest" description="Disordered" evidence="1">
    <location>
        <begin position="1"/>
        <end position="23"/>
    </location>
</feature>
<dbReference type="AlphaFoldDB" id="A0A0D8XEC7"/>
<sequence length="100" mass="11143">MDSVYRVADSDEEGSTSHDYSKYAPSLHSLGITQKTTCSSAAYVAVSPLPTQDLPDGSLDLTGIDDEEIDTYILTASESAMKERFWMKLNGEYLKEIERR</sequence>
<dbReference type="Gene3D" id="1.20.5.650">
    <property type="entry name" value="Single helix bin"/>
    <property type="match status" value="1"/>
</dbReference>
<accession>A0A0D8XEC7</accession>
<dbReference type="Proteomes" id="UP000053766">
    <property type="component" value="Unassembled WGS sequence"/>
</dbReference>
<dbReference type="Pfam" id="PF07741">
    <property type="entry name" value="BRF1"/>
    <property type="match status" value="1"/>
</dbReference>
<feature type="domain" description="Brf1 TBP-binding" evidence="2">
    <location>
        <begin position="63"/>
        <end position="99"/>
    </location>
</feature>
<evidence type="ECO:0000259" key="2">
    <source>
        <dbReference type="Pfam" id="PF07741"/>
    </source>
</evidence>
<reference evidence="4" key="2">
    <citation type="journal article" date="2016" name="Sci. Rep.">
        <title>Dictyocaulus viviparus genome, variome and transcriptome elucidate lungworm biology and support future intervention.</title>
        <authorList>
            <person name="McNulty S.N."/>
            <person name="Strube C."/>
            <person name="Rosa B.A."/>
            <person name="Martin J.C."/>
            <person name="Tyagi R."/>
            <person name="Choi Y.J."/>
            <person name="Wang Q."/>
            <person name="Hallsworth Pepin K."/>
            <person name="Zhang X."/>
            <person name="Ozersky P."/>
            <person name="Wilson R.K."/>
            <person name="Sternberg P.W."/>
            <person name="Gasser R.B."/>
            <person name="Mitreva M."/>
        </authorList>
    </citation>
    <scope>NUCLEOTIDE SEQUENCE [LARGE SCALE GENOMIC DNA]</scope>
    <source>
        <strain evidence="4">HannoverDv2000</strain>
    </source>
</reference>
<protein>
    <recommendedName>
        <fullName evidence="2">Brf1 TBP-binding domain-containing protein</fullName>
    </recommendedName>
</protein>
<evidence type="ECO:0000313" key="4">
    <source>
        <dbReference type="Proteomes" id="UP000053766"/>
    </source>
</evidence>
<evidence type="ECO:0000256" key="1">
    <source>
        <dbReference type="SAM" id="MobiDB-lite"/>
    </source>
</evidence>